<gene>
    <name evidence="1" type="ORF">S01H1_33212</name>
</gene>
<comment type="caution">
    <text evidence="1">The sequence shown here is derived from an EMBL/GenBank/DDBJ whole genome shotgun (WGS) entry which is preliminary data.</text>
</comment>
<sequence length="104" mass="12824">RIDFIRQYPENLKKRAKYVPSDLEGKLFHITILGRKNYRLFYLFIRKSNVIILTTITTVKRKDFDYTKDFPIDIFTEIYEDYINKRKEKFKLYNYLNNNKTSHE</sequence>
<protein>
    <submittedName>
        <fullName evidence="1">Uncharacterized protein</fullName>
    </submittedName>
</protein>
<proteinExistence type="predicted"/>
<accession>X0VA18</accession>
<organism evidence="1">
    <name type="scientific">marine sediment metagenome</name>
    <dbReference type="NCBI Taxonomy" id="412755"/>
    <lineage>
        <taxon>unclassified sequences</taxon>
        <taxon>metagenomes</taxon>
        <taxon>ecological metagenomes</taxon>
    </lineage>
</organism>
<dbReference type="AlphaFoldDB" id="X0VA18"/>
<name>X0VA18_9ZZZZ</name>
<feature type="non-terminal residue" evidence="1">
    <location>
        <position position="1"/>
    </location>
</feature>
<reference evidence="1" key="1">
    <citation type="journal article" date="2014" name="Front. Microbiol.">
        <title>High frequency of phylogenetically diverse reductive dehalogenase-homologous genes in deep subseafloor sedimentary metagenomes.</title>
        <authorList>
            <person name="Kawai M."/>
            <person name="Futagami T."/>
            <person name="Toyoda A."/>
            <person name="Takaki Y."/>
            <person name="Nishi S."/>
            <person name="Hori S."/>
            <person name="Arai W."/>
            <person name="Tsubouchi T."/>
            <person name="Morono Y."/>
            <person name="Uchiyama I."/>
            <person name="Ito T."/>
            <person name="Fujiyama A."/>
            <person name="Inagaki F."/>
            <person name="Takami H."/>
        </authorList>
    </citation>
    <scope>NUCLEOTIDE SEQUENCE</scope>
    <source>
        <strain evidence="1">Expedition CK06-06</strain>
    </source>
</reference>
<dbReference type="EMBL" id="BARS01020616">
    <property type="protein sequence ID" value="GAG09353.1"/>
    <property type="molecule type" value="Genomic_DNA"/>
</dbReference>
<evidence type="ECO:0000313" key="1">
    <source>
        <dbReference type="EMBL" id="GAG09353.1"/>
    </source>
</evidence>